<reference evidence="1 2" key="1">
    <citation type="journal article" date="2019" name="Commun. Biol.">
        <title>The bagworm genome reveals a unique fibroin gene that provides high tensile strength.</title>
        <authorList>
            <person name="Kono N."/>
            <person name="Nakamura H."/>
            <person name="Ohtoshi R."/>
            <person name="Tomita M."/>
            <person name="Numata K."/>
            <person name="Arakawa K."/>
        </authorList>
    </citation>
    <scope>NUCLEOTIDE SEQUENCE [LARGE SCALE GENOMIC DNA]</scope>
</reference>
<dbReference type="Proteomes" id="UP000299102">
    <property type="component" value="Unassembled WGS sequence"/>
</dbReference>
<comment type="caution">
    <text evidence="1">The sequence shown here is derived from an EMBL/GenBank/DDBJ whole genome shotgun (WGS) entry which is preliminary data.</text>
</comment>
<organism evidence="1 2">
    <name type="scientific">Eumeta variegata</name>
    <name type="common">Bagworm moth</name>
    <name type="synonym">Eumeta japonica</name>
    <dbReference type="NCBI Taxonomy" id="151549"/>
    <lineage>
        <taxon>Eukaryota</taxon>
        <taxon>Metazoa</taxon>
        <taxon>Ecdysozoa</taxon>
        <taxon>Arthropoda</taxon>
        <taxon>Hexapoda</taxon>
        <taxon>Insecta</taxon>
        <taxon>Pterygota</taxon>
        <taxon>Neoptera</taxon>
        <taxon>Endopterygota</taxon>
        <taxon>Lepidoptera</taxon>
        <taxon>Glossata</taxon>
        <taxon>Ditrysia</taxon>
        <taxon>Tineoidea</taxon>
        <taxon>Psychidae</taxon>
        <taxon>Oiketicinae</taxon>
        <taxon>Eumeta</taxon>
    </lineage>
</organism>
<name>A0A4C1TJX6_EUMVA</name>
<protein>
    <submittedName>
        <fullName evidence="1">Uncharacterized protein</fullName>
    </submittedName>
</protein>
<keyword evidence="2" id="KW-1185">Reference proteome</keyword>
<evidence type="ECO:0000313" key="2">
    <source>
        <dbReference type="Proteomes" id="UP000299102"/>
    </source>
</evidence>
<dbReference type="AlphaFoldDB" id="A0A4C1TJX6"/>
<sequence length="104" mass="11461">MVPLRAYHPIGGALMGRKQILRKMQAATSTRVSVALKLPTNGLSVTSSGALHAVRDRNVSQSELKTAREQKQEFNLDYNRKCMGQKLKLEMGPGSLPNVEPETK</sequence>
<accession>A0A4C1TJX6</accession>
<evidence type="ECO:0000313" key="1">
    <source>
        <dbReference type="EMBL" id="GBP14859.1"/>
    </source>
</evidence>
<proteinExistence type="predicted"/>
<dbReference type="EMBL" id="BGZK01000067">
    <property type="protein sequence ID" value="GBP14859.1"/>
    <property type="molecule type" value="Genomic_DNA"/>
</dbReference>
<gene>
    <name evidence="1" type="ORF">EVAR_75443_1</name>
</gene>